<dbReference type="GO" id="GO:0010571">
    <property type="term" value="P:positive regulation of nuclear cell cycle DNA replication"/>
    <property type="evidence" value="ECO:0007669"/>
    <property type="project" value="TreeGrafter"/>
</dbReference>
<dbReference type="Pfam" id="PF07535">
    <property type="entry name" value="zf-DBF"/>
    <property type="match status" value="1"/>
</dbReference>
<keyword evidence="3" id="KW-0862">Zinc</keyword>
<keyword evidence="1" id="KW-0479">Metal-binding</keyword>
<evidence type="ECO:0000313" key="8">
    <source>
        <dbReference type="RefSeq" id="XP_028377511.2"/>
    </source>
</evidence>
<protein>
    <submittedName>
        <fullName evidence="8">LOW QUALITY PROTEIN: protein DBF4 homolog B</fullName>
    </submittedName>
</protein>
<dbReference type="InterPro" id="IPR038545">
    <property type="entry name" value="Znf_DBF_sf"/>
</dbReference>
<dbReference type="GO" id="GO:0008270">
    <property type="term" value="F:zinc ion binding"/>
    <property type="evidence" value="ECO:0007669"/>
    <property type="project" value="UniProtKB-KW"/>
</dbReference>
<dbReference type="GO" id="GO:0031431">
    <property type="term" value="C:Dbf4-dependent protein kinase complex"/>
    <property type="evidence" value="ECO:0007669"/>
    <property type="project" value="TreeGrafter"/>
</dbReference>
<feature type="region of interest" description="Disordered" evidence="5">
    <location>
        <begin position="117"/>
        <end position="164"/>
    </location>
</feature>
<dbReference type="GeneID" id="114504059"/>
<feature type="compositionally biased region" description="Low complexity" evidence="5">
    <location>
        <begin position="611"/>
        <end position="629"/>
    </location>
</feature>
<feature type="region of interest" description="Disordered" evidence="5">
    <location>
        <begin position="479"/>
        <end position="513"/>
    </location>
</feature>
<dbReference type="PANTHER" id="PTHR15375:SF24">
    <property type="entry name" value="PROTEIN DBF4 HOMOLOG B"/>
    <property type="match status" value="1"/>
</dbReference>
<evidence type="ECO:0000256" key="5">
    <source>
        <dbReference type="SAM" id="MobiDB-lite"/>
    </source>
</evidence>
<accession>A0A6J2MDY6</accession>
<dbReference type="GO" id="GO:1901987">
    <property type="term" value="P:regulation of cell cycle phase transition"/>
    <property type="evidence" value="ECO:0007669"/>
    <property type="project" value="TreeGrafter"/>
</dbReference>
<feature type="region of interest" description="Disordered" evidence="5">
    <location>
        <begin position="368"/>
        <end position="459"/>
    </location>
</feature>
<feature type="compositionally biased region" description="Basic and acidic residues" evidence="5">
    <location>
        <begin position="117"/>
        <end position="126"/>
    </location>
</feature>
<dbReference type="AlphaFoldDB" id="A0A6J2MDY6"/>
<dbReference type="FunFam" id="6.10.250.3410:FF:000001">
    <property type="entry name" value="Protein DBF4 homolog A"/>
    <property type="match status" value="1"/>
</dbReference>
<dbReference type="GO" id="GO:0043539">
    <property type="term" value="F:protein serine/threonine kinase activator activity"/>
    <property type="evidence" value="ECO:0007669"/>
    <property type="project" value="TreeGrafter"/>
</dbReference>
<dbReference type="SMART" id="SM00586">
    <property type="entry name" value="ZnF_DBF"/>
    <property type="match status" value="1"/>
</dbReference>
<dbReference type="CTD" id="80174"/>
<feature type="compositionally biased region" description="Low complexity" evidence="5">
    <location>
        <begin position="426"/>
        <end position="442"/>
    </location>
</feature>
<organism evidence="7 8">
    <name type="scientific">Phyllostomus discolor</name>
    <name type="common">pale spear-nosed bat</name>
    <dbReference type="NCBI Taxonomy" id="89673"/>
    <lineage>
        <taxon>Eukaryota</taxon>
        <taxon>Metazoa</taxon>
        <taxon>Chordata</taxon>
        <taxon>Craniata</taxon>
        <taxon>Vertebrata</taxon>
        <taxon>Euteleostomi</taxon>
        <taxon>Mammalia</taxon>
        <taxon>Eutheria</taxon>
        <taxon>Laurasiatheria</taxon>
        <taxon>Chiroptera</taxon>
        <taxon>Yangochiroptera</taxon>
        <taxon>Phyllostomidae</taxon>
        <taxon>Phyllostominae</taxon>
        <taxon>Phyllostomus</taxon>
    </lineage>
</organism>
<dbReference type="Proteomes" id="UP000504628">
    <property type="component" value="Chromosome 8"/>
</dbReference>
<evidence type="ECO:0000256" key="1">
    <source>
        <dbReference type="ARBA" id="ARBA00022723"/>
    </source>
</evidence>
<keyword evidence="7" id="KW-1185">Reference proteome</keyword>
<evidence type="ECO:0000313" key="7">
    <source>
        <dbReference type="Proteomes" id="UP000504628"/>
    </source>
</evidence>
<feature type="compositionally biased region" description="Basic and acidic residues" evidence="5">
    <location>
        <begin position="8"/>
        <end position="28"/>
    </location>
</feature>
<dbReference type="PANTHER" id="PTHR15375">
    <property type="entry name" value="ACTIVATOR OF S-PHASE KINASE-RELATED"/>
    <property type="match status" value="1"/>
</dbReference>
<dbReference type="GO" id="GO:0003676">
    <property type="term" value="F:nucleic acid binding"/>
    <property type="evidence" value="ECO:0007669"/>
    <property type="project" value="InterPro"/>
</dbReference>
<evidence type="ECO:0000259" key="6">
    <source>
        <dbReference type="PROSITE" id="PS51265"/>
    </source>
</evidence>
<sequence>MQYGGFEEGLRRPRKEPRIWGSREKGDDCPELESSMAESGLRAPDPGARRLRAASCLGRCRKSPLDAGRRRPFSGKSFYLDLPAGKNLQFLTGAIQHLGGVIEGFLSKEVSYIVSGRREAKAESRGTRRRGCSSPGEVAGDAPSRAGTPTSHTGPPRKPTDSVPLSRGQELLQKAIRNQGSSSSSVLTNARSWGVRILRVDEMMMCVQQLSLDVLRLKTRGPEKPEGTRPAESRTRRVARLKAPFLKIEDESRKFRPFHHQFKSFPEISFLGPKDASPFEAPTTPGSSHRTREPKGQEAGRWPAARAARRRRKGYCECCRQAFEELHGHLQSAQHRGFAREAHPYAEVDRIIAHLSHSFVDIPFQASLRRQPGSPASDRDLLCPETLSPSPPACGGATSPRTREEEDHQAPGSPGQDGVVGRAKAPADCVGAGAGPGPAASGRDLGASADTTVDSPGTLVSGSPTCQCLPTSCGFEDLSSGSDPAPVGHKRKAQSPGGNAKKRPGVSWPQAFAPRALSPCGTWTTDGRQLFSLPLPGQESSPLASVLPLCPPQTSLSLPDSFSWQRTDRPAEPWATPAPWPGGGCSPGSEDSECTAPSPVSQQTDRPPSCSAAAGQLAAHLHSAAAHVAPGGPAESQATPLPSPLPAGGGASLSRPPASPSPGTSSKLLSCVTQGTKLFLGPELWLEGQVWRYQLYLAQCCTPKARAEQTQRR</sequence>
<dbReference type="OrthoDB" id="21380at2759"/>
<feature type="compositionally biased region" description="Polar residues" evidence="5">
    <location>
        <begin position="449"/>
        <end position="459"/>
    </location>
</feature>
<evidence type="ECO:0000256" key="3">
    <source>
        <dbReference type="ARBA" id="ARBA00022833"/>
    </source>
</evidence>
<dbReference type="RefSeq" id="XP_028377511.2">
    <property type="nucleotide sequence ID" value="XM_028521710.2"/>
</dbReference>
<dbReference type="PROSITE" id="PS51265">
    <property type="entry name" value="ZF_DBF4"/>
    <property type="match status" value="1"/>
</dbReference>
<feature type="region of interest" description="Disordered" evidence="5">
    <location>
        <begin position="558"/>
        <end position="667"/>
    </location>
</feature>
<feature type="region of interest" description="Disordered" evidence="5">
    <location>
        <begin position="274"/>
        <end position="306"/>
    </location>
</feature>
<name>A0A6J2MDY6_9CHIR</name>
<feature type="domain" description="DBF4-type" evidence="6">
    <location>
        <begin position="309"/>
        <end position="358"/>
    </location>
</feature>
<keyword evidence="2 4" id="KW-0863">Zinc-finger</keyword>
<evidence type="ECO:0000256" key="2">
    <source>
        <dbReference type="ARBA" id="ARBA00022771"/>
    </source>
</evidence>
<reference evidence="8" key="1">
    <citation type="submission" date="2025-08" db="UniProtKB">
        <authorList>
            <consortium name="RefSeq"/>
        </authorList>
    </citation>
    <scope>IDENTIFICATION</scope>
    <source>
        <tissue evidence="8">Muscle</tissue>
    </source>
</reference>
<evidence type="ECO:0000256" key="4">
    <source>
        <dbReference type="PROSITE-ProRule" id="PRU00600"/>
    </source>
</evidence>
<dbReference type="Gene3D" id="6.10.250.3410">
    <property type="entry name" value="DBF zinc finger"/>
    <property type="match status" value="1"/>
</dbReference>
<dbReference type="KEGG" id="pdic:114504059"/>
<dbReference type="InterPro" id="IPR051590">
    <property type="entry name" value="Replication_Regulatory_Kinase"/>
</dbReference>
<gene>
    <name evidence="8" type="primary">DBF4B</name>
</gene>
<dbReference type="FunCoup" id="A0A6J2MDY6">
    <property type="interactions" value="286"/>
</dbReference>
<dbReference type="InParanoid" id="A0A6J2MDY6"/>
<proteinExistence type="predicted"/>
<dbReference type="InterPro" id="IPR006572">
    <property type="entry name" value="Znf_DBF"/>
</dbReference>
<feature type="region of interest" description="Disordered" evidence="5">
    <location>
        <begin position="1"/>
        <end position="45"/>
    </location>
</feature>